<keyword evidence="1" id="KW-0812">Transmembrane</keyword>
<reference evidence="2 3" key="1">
    <citation type="submission" date="2014-10" db="EMBL/GenBank/DDBJ databases">
        <title>Whole genome sequence of Francisella endociliophora strain FSC1006, isolated from a laboratory culture of the marine ciliate Euplotes raikovi.</title>
        <authorList>
            <person name="Granberg M."/>
            <person name="Backman S."/>
            <person name="Lundmark E."/>
            <person name="Nilsson E."/>
            <person name="Karlsson E."/>
            <person name="Thelaus J."/>
            <person name="Ohrman C."/>
            <person name="Larkeryd A."/>
            <person name="Stenberg P."/>
        </authorList>
    </citation>
    <scope>NUCLEOTIDE SEQUENCE [LARGE SCALE GENOMIC DNA]</scope>
    <source>
        <strain evidence="2 3">FSC1006</strain>
    </source>
</reference>
<protein>
    <submittedName>
        <fullName evidence="2">Uncharacterized protein</fullName>
    </submittedName>
</protein>
<keyword evidence="3" id="KW-1185">Reference proteome</keyword>
<evidence type="ECO:0000313" key="2">
    <source>
        <dbReference type="EMBL" id="AIT09094.1"/>
    </source>
</evidence>
<dbReference type="STRING" id="1547445.LO80_03320"/>
<dbReference type="RefSeq" id="WP_040008525.1">
    <property type="nucleotide sequence ID" value="NZ_CP009574.1"/>
</dbReference>
<feature type="transmembrane region" description="Helical" evidence="1">
    <location>
        <begin position="6"/>
        <end position="24"/>
    </location>
</feature>
<sequence length="112" mass="12622">MLEKALIGLVLIIVIPAMLVLMIYQNANLSAQNKQLINVMSKMQQSWLNSNESTITSLESADHIKKVYADNFFNALGIVKKDDGGLLDENTPKELKPFMILPPKEVKDKYED</sequence>
<dbReference type="HOGENOM" id="CLU_2142230_0_0_6"/>
<name>A0A097ENF7_9GAMM</name>
<dbReference type="Proteomes" id="UP000029672">
    <property type="component" value="Chromosome"/>
</dbReference>
<evidence type="ECO:0000256" key="1">
    <source>
        <dbReference type="SAM" id="Phobius"/>
    </source>
</evidence>
<evidence type="ECO:0000313" key="3">
    <source>
        <dbReference type="Proteomes" id="UP000029672"/>
    </source>
</evidence>
<dbReference type="EMBL" id="CP009574">
    <property type="protein sequence ID" value="AIT09094.1"/>
    <property type="molecule type" value="Genomic_DNA"/>
</dbReference>
<proteinExistence type="predicted"/>
<accession>A0A097ENF7</accession>
<keyword evidence="1" id="KW-1133">Transmembrane helix</keyword>
<dbReference type="AlphaFoldDB" id="A0A097ENF7"/>
<organism evidence="2 3">
    <name type="scientific">Candidatus Francisella endociliophora</name>
    <dbReference type="NCBI Taxonomy" id="653937"/>
    <lineage>
        <taxon>Bacteria</taxon>
        <taxon>Pseudomonadati</taxon>
        <taxon>Pseudomonadota</taxon>
        <taxon>Gammaproteobacteria</taxon>
        <taxon>Thiotrichales</taxon>
        <taxon>Francisellaceae</taxon>
        <taxon>Francisella</taxon>
    </lineage>
</organism>
<gene>
    <name evidence="2" type="ORF">LO80_03320</name>
</gene>
<dbReference type="KEGG" id="frf:LO80_03320"/>
<keyword evidence="1" id="KW-0472">Membrane</keyword>